<dbReference type="InterPro" id="IPR006074">
    <property type="entry name" value="GTP1-OBG_CS"/>
</dbReference>
<keyword evidence="4 9" id="KW-0479">Metal-binding</keyword>
<dbReference type="Pfam" id="PF01926">
    <property type="entry name" value="MMR_HSR1"/>
    <property type="match status" value="1"/>
</dbReference>
<dbReference type="PRINTS" id="PR00326">
    <property type="entry name" value="GTP1OBG"/>
</dbReference>
<dbReference type="PROSITE" id="PS51883">
    <property type="entry name" value="OBG"/>
    <property type="match status" value="1"/>
</dbReference>
<dbReference type="NCBIfam" id="TIGR03595">
    <property type="entry name" value="Obg_CgtA_exten"/>
    <property type="match status" value="1"/>
</dbReference>
<evidence type="ECO:0000259" key="13">
    <source>
        <dbReference type="PROSITE" id="PS51883"/>
    </source>
</evidence>
<feature type="region of interest" description="Disordered" evidence="10">
    <location>
        <begin position="63"/>
        <end position="88"/>
    </location>
</feature>
<dbReference type="AlphaFoldDB" id="A0AAU2VVG3"/>
<dbReference type="HAMAP" id="MF_01454">
    <property type="entry name" value="GTPase_Obg"/>
    <property type="match status" value="1"/>
</dbReference>
<evidence type="ECO:0000256" key="10">
    <source>
        <dbReference type="SAM" id="MobiDB-lite"/>
    </source>
</evidence>
<dbReference type="CDD" id="cd01898">
    <property type="entry name" value="Obg"/>
    <property type="match status" value="1"/>
</dbReference>
<dbReference type="NCBIfam" id="NF008955">
    <property type="entry name" value="PRK12297.1"/>
    <property type="match status" value="1"/>
</dbReference>
<dbReference type="Gene3D" id="3.40.50.300">
    <property type="entry name" value="P-loop containing nucleotide triphosphate hydrolases"/>
    <property type="match status" value="1"/>
</dbReference>
<dbReference type="InterPro" id="IPR006073">
    <property type="entry name" value="GTP-bd"/>
</dbReference>
<dbReference type="EC" id="3.6.5.-" evidence="9"/>
<comment type="similarity">
    <text evidence="2 9">Belongs to the TRAFAC class OBG-HflX-like GTPase superfamily. OBG GTPase family.</text>
</comment>
<dbReference type="GO" id="GO:0005525">
    <property type="term" value="F:GTP binding"/>
    <property type="evidence" value="ECO:0007669"/>
    <property type="project" value="UniProtKB-UniRule"/>
</dbReference>
<feature type="domain" description="OCT" evidence="12">
    <location>
        <begin position="348"/>
        <end position="430"/>
    </location>
</feature>
<dbReference type="InterPro" id="IPR006169">
    <property type="entry name" value="GTP1_OBG_dom"/>
</dbReference>
<dbReference type="InterPro" id="IPR027417">
    <property type="entry name" value="P-loop_NTPase"/>
</dbReference>
<dbReference type="Gene3D" id="3.30.300.350">
    <property type="entry name" value="GTP-binding protein OBG, C-terminal domain"/>
    <property type="match status" value="1"/>
</dbReference>
<reference evidence="14" key="1">
    <citation type="submission" date="2022-10" db="EMBL/GenBank/DDBJ databases">
        <title>The complete genomes of actinobacterial strains from the NBC collection.</title>
        <authorList>
            <person name="Joergensen T.S."/>
            <person name="Alvarez Arevalo M."/>
            <person name="Sterndorff E.B."/>
            <person name="Faurdal D."/>
            <person name="Vuksanovic O."/>
            <person name="Mourched A.-S."/>
            <person name="Charusanti P."/>
            <person name="Shaw S."/>
            <person name="Blin K."/>
            <person name="Weber T."/>
        </authorList>
    </citation>
    <scope>NUCLEOTIDE SEQUENCE</scope>
    <source>
        <strain evidence="14">NBC_00008</strain>
    </source>
</reference>
<comment type="cofactor">
    <cofactor evidence="1 9">
        <name>Mg(2+)</name>
        <dbReference type="ChEBI" id="CHEBI:18420"/>
    </cofactor>
</comment>
<dbReference type="InterPro" id="IPR036346">
    <property type="entry name" value="GTP-bd_prot_GTP1/OBG_C_sf"/>
</dbReference>
<evidence type="ECO:0000256" key="4">
    <source>
        <dbReference type="ARBA" id="ARBA00022723"/>
    </source>
</evidence>
<feature type="binding site" evidence="9">
    <location>
        <position position="193"/>
    </location>
    <ligand>
        <name>Mg(2+)</name>
        <dbReference type="ChEBI" id="CHEBI:18420"/>
    </ligand>
</feature>
<dbReference type="NCBIfam" id="NF008956">
    <property type="entry name" value="PRK12299.1"/>
    <property type="match status" value="1"/>
</dbReference>
<organism evidence="14">
    <name type="scientific">Streptomyces sp. NBC_00008</name>
    <dbReference type="NCBI Taxonomy" id="2903610"/>
    <lineage>
        <taxon>Bacteria</taxon>
        <taxon>Bacillati</taxon>
        <taxon>Actinomycetota</taxon>
        <taxon>Actinomycetes</taxon>
        <taxon>Kitasatosporales</taxon>
        <taxon>Streptomycetaceae</taxon>
        <taxon>Streptomyces</taxon>
    </lineage>
</organism>
<dbReference type="InterPro" id="IPR015349">
    <property type="entry name" value="OCT_dom"/>
</dbReference>
<name>A0AAU2VVG3_9ACTN</name>
<dbReference type="SUPFAM" id="SSF52540">
    <property type="entry name" value="P-loop containing nucleoside triphosphate hydrolases"/>
    <property type="match status" value="1"/>
</dbReference>
<feature type="binding site" evidence="9">
    <location>
        <begin position="311"/>
        <end position="313"/>
    </location>
    <ligand>
        <name>GTP</name>
        <dbReference type="ChEBI" id="CHEBI:37565"/>
    </ligand>
</feature>
<dbReference type="PROSITE" id="PS51710">
    <property type="entry name" value="G_OBG"/>
    <property type="match status" value="1"/>
</dbReference>
<gene>
    <name evidence="14" type="primary">obgE</name>
    <name evidence="9" type="synonym">obg</name>
    <name evidence="14" type="ORF">OG398_26255</name>
</gene>
<evidence type="ECO:0000256" key="9">
    <source>
        <dbReference type="HAMAP-Rule" id="MF_01454"/>
    </source>
</evidence>
<feature type="binding site" evidence="9">
    <location>
        <begin position="166"/>
        <end position="173"/>
    </location>
    <ligand>
        <name>GTP</name>
        <dbReference type="ChEBI" id="CHEBI:37565"/>
    </ligand>
</feature>
<dbReference type="Gene3D" id="2.70.210.12">
    <property type="entry name" value="GTP1/OBG domain"/>
    <property type="match status" value="1"/>
</dbReference>
<feature type="binding site" evidence="9">
    <location>
        <begin position="282"/>
        <end position="285"/>
    </location>
    <ligand>
        <name>GTP</name>
        <dbReference type="ChEBI" id="CHEBI:37565"/>
    </ligand>
</feature>
<feature type="compositionally biased region" description="Basic and acidic residues" evidence="10">
    <location>
        <begin position="439"/>
        <end position="473"/>
    </location>
</feature>
<sequence length="479" mass="51165">MTTFVDRVELHAAAGNGGHGCASVHREKFKPLGGPDGGNGGRGGDVTLIVDQAVTTLLDYHHHPHRKATNGQPGAGDNRTGKEGQDLILPVPDGTVVLDTDGNVLADLVGQGTMFVAGQGGRGGLGNGALASARRKAPGFALLGEPGESRDIVLELKTVADVALVGYPSAGKSSLISVLSAAKPKIADYPFTTLVPNLGVVTAGSTVYTIADVPGLIPGASQGKGLGLEFLRHVERCSVLVHVLDTATLESDRDPLSDLDMIEEELKLYGGLEDRPRIVVLNKIDIPDGQDLAEMIRPDLEARGYRVFEVSAVARTGLKELSFALAGVIAEARAAKPVEEATRIVIRPKAVDDAGFTVKLEDDGIYRVRGEKPERWVRQTDFNNDEAVGYLADRLNRLGVEDALRKAGARAGDGVAIGAEDNAVVFDWEPTVTAGAEMLGRRGEDHRLEEPRPAAQRRRDREDERDDISKEYQEFDPFA</sequence>
<keyword evidence="7 9" id="KW-0460">Magnesium</keyword>
<dbReference type="Pfam" id="PF01018">
    <property type="entry name" value="GTP1_OBG"/>
    <property type="match status" value="1"/>
</dbReference>
<dbReference type="PANTHER" id="PTHR11702">
    <property type="entry name" value="DEVELOPMENTALLY REGULATED GTP-BINDING PROTEIN-RELATED"/>
    <property type="match status" value="1"/>
</dbReference>
<evidence type="ECO:0000256" key="7">
    <source>
        <dbReference type="ARBA" id="ARBA00022842"/>
    </source>
</evidence>
<feature type="region of interest" description="Disordered" evidence="10">
    <location>
        <begin position="438"/>
        <end position="479"/>
    </location>
</feature>
<dbReference type="InterPro" id="IPR031167">
    <property type="entry name" value="G_OBG"/>
</dbReference>
<feature type="binding site" evidence="9">
    <location>
        <begin position="212"/>
        <end position="215"/>
    </location>
    <ligand>
        <name>GTP</name>
        <dbReference type="ChEBI" id="CHEBI:37565"/>
    </ligand>
</feature>
<dbReference type="InterPro" id="IPR045086">
    <property type="entry name" value="OBG_GTPase"/>
</dbReference>
<dbReference type="Pfam" id="PF09269">
    <property type="entry name" value="DUF1967"/>
    <property type="match status" value="1"/>
</dbReference>
<dbReference type="NCBIfam" id="NF008954">
    <property type="entry name" value="PRK12296.1"/>
    <property type="match status" value="1"/>
</dbReference>
<evidence type="ECO:0000256" key="3">
    <source>
        <dbReference type="ARBA" id="ARBA00022490"/>
    </source>
</evidence>
<dbReference type="PROSITE" id="PS51881">
    <property type="entry name" value="OCT"/>
    <property type="match status" value="1"/>
</dbReference>
<dbReference type="SUPFAM" id="SSF82051">
    <property type="entry name" value="Obg GTP-binding protein N-terminal domain"/>
    <property type="match status" value="1"/>
</dbReference>
<dbReference type="GO" id="GO:0000287">
    <property type="term" value="F:magnesium ion binding"/>
    <property type="evidence" value="ECO:0007669"/>
    <property type="project" value="InterPro"/>
</dbReference>
<evidence type="ECO:0000256" key="2">
    <source>
        <dbReference type="ARBA" id="ARBA00007699"/>
    </source>
</evidence>
<proteinExistence type="inferred from homology"/>
<evidence type="ECO:0000259" key="12">
    <source>
        <dbReference type="PROSITE" id="PS51881"/>
    </source>
</evidence>
<evidence type="ECO:0000313" key="14">
    <source>
        <dbReference type="EMBL" id="WTW71511.1"/>
    </source>
</evidence>
<dbReference type="NCBIfam" id="TIGR02729">
    <property type="entry name" value="Obg_CgtA"/>
    <property type="match status" value="1"/>
</dbReference>
<evidence type="ECO:0000256" key="6">
    <source>
        <dbReference type="ARBA" id="ARBA00022801"/>
    </source>
</evidence>
<feature type="binding site" evidence="9">
    <location>
        <begin position="191"/>
        <end position="195"/>
    </location>
    <ligand>
        <name>GTP</name>
        <dbReference type="ChEBI" id="CHEBI:37565"/>
    </ligand>
</feature>
<keyword evidence="5 9" id="KW-0547">Nucleotide-binding</keyword>
<evidence type="ECO:0000259" key="11">
    <source>
        <dbReference type="PROSITE" id="PS51710"/>
    </source>
</evidence>
<dbReference type="InterPro" id="IPR014100">
    <property type="entry name" value="GTP-bd_Obg/CgtA"/>
</dbReference>
<dbReference type="SUPFAM" id="SSF102741">
    <property type="entry name" value="Obg GTP-binding protein C-terminal domain"/>
    <property type="match status" value="1"/>
</dbReference>
<feature type="domain" description="OBG-type G" evidence="11">
    <location>
        <begin position="160"/>
        <end position="330"/>
    </location>
</feature>
<accession>A0AAU2VVG3</accession>
<keyword evidence="3 9" id="KW-0963">Cytoplasm</keyword>
<comment type="subcellular location">
    <subcellularLocation>
        <location evidence="9">Cytoplasm</location>
    </subcellularLocation>
</comment>
<dbReference type="GO" id="GO:0003924">
    <property type="term" value="F:GTPase activity"/>
    <property type="evidence" value="ECO:0007669"/>
    <property type="project" value="UniProtKB-UniRule"/>
</dbReference>
<keyword evidence="8 9" id="KW-0342">GTP-binding</keyword>
<dbReference type="FunFam" id="2.70.210.12:FF:000001">
    <property type="entry name" value="GTPase Obg"/>
    <property type="match status" value="1"/>
</dbReference>
<evidence type="ECO:0000256" key="5">
    <source>
        <dbReference type="ARBA" id="ARBA00022741"/>
    </source>
</evidence>
<evidence type="ECO:0000256" key="1">
    <source>
        <dbReference type="ARBA" id="ARBA00001946"/>
    </source>
</evidence>
<dbReference type="EMBL" id="CP108313">
    <property type="protein sequence ID" value="WTW71511.1"/>
    <property type="molecule type" value="Genomic_DNA"/>
</dbReference>
<comment type="function">
    <text evidence="9">An essential GTPase which binds GTP, GDP and possibly (p)ppGpp with moderate affinity, with high nucleotide exchange rates and a fairly low GTP hydrolysis rate. Plays a role in control of the cell cycle, stress response, ribosome biogenesis and in those bacteria that undergo differentiation, in morphogenesis control.</text>
</comment>
<comment type="subunit">
    <text evidence="9">Monomer.</text>
</comment>
<feature type="binding site" evidence="9">
    <location>
        <position position="173"/>
    </location>
    <ligand>
        <name>Mg(2+)</name>
        <dbReference type="ChEBI" id="CHEBI:18420"/>
    </ligand>
</feature>
<keyword evidence="6 9" id="KW-0378">Hydrolase</keyword>
<dbReference type="GO" id="GO:0042254">
    <property type="term" value="P:ribosome biogenesis"/>
    <property type="evidence" value="ECO:0007669"/>
    <property type="project" value="UniProtKB-UniRule"/>
</dbReference>
<dbReference type="InterPro" id="IPR036726">
    <property type="entry name" value="GTP1_OBG_dom_sf"/>
</dbReference>
<feature type="domain" description="Obg" evidence="13">
    <location>
        <begin position="2"/>
        <end position="159"/>
    </location>
</feature>
<dbReference type="PROSITE" id="PS00905">
    <property type="entry name" value="GTP1_OBG"/>
    <property type="match status" value="1"/>
</dbReference>
<protein>
    <recommendedName>
        <fullName evidence="9">GTPase Obg</fullName>
        <ecNumber evidence="9">3.6.5.-</ecNumber>
    </recommendedName>
    <alternativeName>
        <fullName evidence="9">GTP-binding protein Obg</fullName>
    </alternativeName>
</protein>
<dbReference type="PANTHER" id="PTHR11702:SF31">
    <property type="entry name" value="MITOCHONDRIAL RIBOSOME-ASSOCIATED GTPASE 2"/>
    <property type="match status" value="1"/>
</dbReference>
<dbReference type="GO" id="GO:0005737">
    <property type="term" value="C:cytoplasm"/>
    <property type="evidence" value="ECO:0007669"/>
    <property type="project" value="UniProtKB-SubCell"/>
</dbReference>
<evidence type="ECO:0000256" key="8">
    <source>
        <dbReference type="ARBA" id="ARBA00023134"/>
    </source>
</evidence>